<organism evidence="2 3">
    <name type="scientific">Phialemonium thermophilum</name>
    <dbReference type="NCBI Taxonomy" id="223376"/>
    <lineage>
        <taxon>Eukaryota</taxon>
        <taxon>Fungi</taxon>
        <taxon>Dikarya</taxon>
        <taxon>Ascomycota</taxon>
        <taxon>Pezizomycotina</taxon>
        <taxon>Sordariomycetes</taxon>
        <taxon>Sordariomycetidae</taxon>
        <taxon>Cephalothecales</taxon>
        <taxon>Cephalothecaceae</taxon>
        <taxon>Phialemonium</taxon>
    </lineage>
</organism>
<evidence type="ECO:0000313" key="3">
    <source>
        <dbReference type="Proteomes" id="UP001586593"/>
    </source>
</evidence>
<feature type="compositionally biased region" description="Low complexity" evidence="1">
    <location>
        <begin position="131"/>
        <end position="151"/>
    </location>
</feature>
<keyword evidence="3" id="KW-1185">Reference proteome</keyword>
<dbReference type="Proteomes" id="UP001586593">
    <property type="component" value="Unassembled WGS sequence"/>
</dbReference>
<gene>
    <name evidence="2" type="ORF">VTK73DRAFT_4140</name>
</gene>
<accession>A0ABR3WVS3</accession>
<feature type="compositionally biased region" description="Polar residues" evidence="1">
    <location>
        <begin position="94"/>
        <end position="115"/>
    </location>
</feature>
<reference evidence="2 3" key="1">
    <citation type="journal article" date="2024" name="Commun. Biol.">
        <title>Comparative genomic analysis of thermophilic fungi reveals convergent evolutionary adaptations and gene losses.</title>
        <authorList>
            <person name="Steindorff A.S."/>
            <person name="Aguilar-Pontes M.V."/>
            <person name="Robinson A.J."/>
            <person name="Andreopoulos B."/>
            <person name="LaButti K."/>
            <person name="Kuo A."/>
            <person name="Mondo S."/>
            <person name="Riley R."/>
            <person name="Otillar R."/>
            <person name="Haridas S."/>
            <person name="Lipzen A."/>
            <person name="Grimwood J."/>
            <person name="Schmutz J."/>
            <person name="Clum A."/>
            <person name="Reid I.D."/>
            <person name="Moisan M.C."/>
            <person name="Butler G."/>
            <person name="Nguyen T.T.M."/>
            <person name="Dewar K."/>
            <person name="Conant G."/>
            <person name="Drula E."/>
            <person name="Henrissat B."/>
            <person name="Hansel C."/>
            <person name="Singer S."/>
            <person name="Hutchinson M.I."/>
            <person name="de Vries R.P."/>
            <person name="Natvig D.O."/>
            <person name="Powell A.J."/>
            <person name="Tsang A."/>
            <person name="Grigoriev I.V."/>
        </authorList>
    </citation>
    <scope>NUCLEOTIDE SEQUENCE [LARGE SCALE GENOMIC DNA]</scope>
    <source>
        <strain evidence="2 3">ATCC 24622</strain>
    </source>
</reference>
<dbReference type="EMBL" id="JAZHXJ010000239">
    <property type="protein sequence ID" value="KAL1867537.1"/>
    <property type="molecule type" value="Genomic_DNA"/>
</dbReference>
<protein>
    <submittedName>
        <fullName evidence="2">Uncharacterized protein</fullName>
    </submittedName>
</protein>
<evidence type="ECO:0000256" key="1">
    <source>
        <dbReference type="SAM" id="MobiDB-lite"/>
    </source>
</evidence>
<feature type="region of interest" description="Disordered" evidence="1">
    <location>
        <begin position="77"/>
        <end position="159"/>
    </location>
</feature>
<proteinExistence type="predicted"/>
<evidence type="ECO:0000313" key="2">
    <source>
        <dbReference type="EMBL" id="KAL1867537.1"/>
    </source>
</evidence>
<sequence length="564" mass="62881">MVLELFSAYRWVHQDAPDAWQRVDQWLCDTTRELRGVVAQAQTACARLTQDRVRPTQLGFGSKQDTPRQILQVLGWSEPVQAPPDDLTKETDSDSVSSLQKQLGSAADATTTRLQSAARPVGGSHWERQSPRATPDSAATPDANDAAAQPPLGTDPPDRRWDVFHLPTLVRLLVYAYVLSKYKAFSFYNGTPNGSLQPRAADERTLQLMRGHWDPNSGGVKRPGIRRLENEFRDMQIWLSELSCAWLHSLAERSSLCGHLGSFVASTTQRSRLGLLAAACYPGYLLEREFLARECPPVLLVDRHFCPHGYHVNVFEASIEVAKNSKSSTLLELLAQCLFRVKSRLDAQPAAHQTPLGLALQWRISTLSIDALIAQNEPTTPRLVVMGNSLRGAHKDYTDILQESIRAGDRRCRSLPHVPPPGQTCEDNDSHVRQFVQADHDRIALAFFAVHPAYSFQLDADEDEITFVEKKMDSWETAHQDNRGKGGSRALARLWRASREEADLLGVGTESMHLFRWQHAFAESKGRLGKLLARSLEEADLMPLKSPATCDGAELQKSEATKSI</sequence>
<comment type="caution">
    <text evidence="2">The sequence shown here is derived from an EMBL/GenBank/DDBJ whole genome shotgun (WGS) entry which is preliminary data.</text>
</comment>
<name>A0ABR3WVS3_9PEZI</name>